<comment type="caution">
    <text evidence="9">The sequence shown here is derived from an EMBL/GenBank/DDBJ whole genome shotgun (WGS) entry which is preliminary data.</text>
</comment>
<dbReference type="SUPFAM" id="SSF47323">
    <property type="entry name" value="Anticodon-binding domain of a subclass of class I aminoacyl-tRNA synthetases"/>
    <property type="match status" value="1"/>
</dbReference>
<gene>
    <name evidence="9" type="ORF">CQW23_13763</name>
</gene>
<dbReference type="GO" id="GO:0004832">
    <property type="term" value="F:valine-tRNA ligase activity"/>
    <property type="evidence" value="ECO:0007669"/>
    <property type="project" value="UniProtKB-EC"/>
</dbReference>
<dbReference type="EC" id="6.1.1.9" evidence="2"/>
<proteinExistence type="inferred from homology"/>
<dbReference type="PANTHER" id="PTHR11946:SF109">
    <property type="entry name" value="VALINE--TRNA LIGASE"/>
    <property type="match status" value="1"/>
</dbReference>
<evidence type="ECO:0000256" key="4">
    <source>
        <dbReference type="ARBA" id="ARBA00022741"/>
    </source>
</evidence>
<protein>
    <recommendedName>
        <fullName evidence="2">valine--tRNA ligase</fullName>
        <ecNumber evidence="2">6.1.1.9</ecNumber>
    </recommendedName>
    <alternativeName>
        <fullName evidence="8">Valyl-tRNA synthetase</fullName>
    </alternativeName>
</protein>
<evidence type="ECO:0000256" key="3">
    <source>
        <dbReference type="ARBA" id="ARBA00022598"/>
    </source>
</evidence>
<comment type="similarity">
    <text evidence="1">Belongs to the class-I aminoacyl-tRNA synthetase family.</text>
</comment>
<dbReference type="InterPro" id="IPR002303">
    <property type="entry name" value="Valyl-tRNA_ligase"/>
</dbReference>
<dbReference type="GO" id="GO:0005829">
    <property type="term" value="C:cytosol"/>
    <property type="evidence" value="ECO:0007669"/>
    <property type="project" value="TreeGrafter"/>
</dbReference>
<evidence type="ECO:0000256" key="7">
    <source>
        <dbReference type="ARBA" id="ARBA00023146"/>
    </source>
</evidence>
<evidence type="ECO:0000256" key="2">
    <source>
        <dbReference type="ARBA" id="ARBA00013169"/>
    </source>
</evidence>
<dbReference type="EMBL" id="MLFT02000006">
    <property type="protein sequence ID" value="PHT44605.1"/>
    <property type="molecule type" value="Genomic_DNA"/>
</dbReference>
<dbReference type="Gene3D" id="1.10.730.10">
    <property type="entry name" value="Isoleucyl-tRNA Synthetase, Domain 1"/>
    <property type="match status" value="1"/>
</dbReference>
<reference evidence="9 10" key="1">
    <citation type="journal article" date="2017" name="Genome Biol.">
        <title>New reference genome sequences of hot pepper reveal the massive evolution of plant disease-resistance genes by retroduplication.</title>
        <authorList>
            <person name="Kim S."/>
            <person name="Park J."/>
            <person name="Yeom S.I."/>
            <person name="Kim Y.M."/>
            <person name="Seo E."/>
            <person name="Kim K.T."/>
            <person name="Kim M.S."/>
            <person name="Lee J.M."/>
            <person name="Cheong K."/>
            <person name="Shin H.S."/>
            <person name="Kim S.B."/>
            <person name="Han K."/>
            <person name="Lee J."/>
            <person name="Park M."/>
            <person name="Lee H.A."/>
            <person name="Lee H.Y."/>
            <person name="Lee Y."/>
            <person name="Oh S."/>
            <person name="Lee J.H."/>
            <person name="Choi E."/>
            <person name="Choi E."/>
            <person name="Lee S.E."/>
            <person name="Jeon J."/>
            <person name="Kim H."/>
            <person name="Choi G."/>
            <person name="Song H."/>
            <person name="Lee J."/>
            <person name="Lee S.C."/>
            <person name="Kwon J.K."/>
            <person name="Lee H.Y."/>
            <person name="Koo N."/>
            <person name="Hong Y."/>
            <person name="Kim R.W."/>
            <person name="Kang W.H."/>
            <person name="Huh J.H."/>
            <person name="Kang B.C."/>
            <person name="Yang T.J."/>
            <person name="Lee Y.H."/>
            <person name="Bennetzen J.L."/>
            <person name="Choi D."/>
        </authorList>
    </citation>
    <scope>NUCLEOTIDE SEQUENCE [LARGE SCALE GENOMIC DNA]</scope>
    <source>
        <strain evidence="10">cv. PBC81</strain>
    </source>
</reference>
<keyword evidence="10" id="KW-1185">Reference proteome</keyword>
<keyword evidence="4" id="KW-0547">Nucleotide-binding</keyword>
<dbReference type="PANTHER" id="PTHR11946">
    <property type="entry name" value="VALYL-TRNA SYNTHETASES"/>
    <property type="match status" value="1"/>
</dbReference>
<organism evidence="9 10">
    <name type="scientific">Capsicum baccatum</name>
    <name type="common">Peruvian pepper</name>
    <dbReference type="NCBI Taxonomy" id="33114"/>
    <lineage>
        <taxon>Eukaryota</taxon>
        <taxon>Viridiplantae</taxon>
        <taxon>Streptophyta</taxon>
        <taxon>Embryophyta</taxon>
        <taxon>Tracheophyta</taxon>
        <taxon>Spermatophyta</taxon>
        <taxon>Magnoliopsida</taxon>
        <taxon>eudicotyledons</taxon>
        <taxon>Gunneridae</taxon>
        <taxon>Pentapetalae</taxon>
        <taxon>asterids</taxon>
        <taxon>lamiids</taxon>
        <taxon>Solanales</taxon>
        <taxon>Solanaceae</taxon>
        <taxon>Solanoideae</taxon>
        <taxon>Capsiceae</taxon>
        <taxon>Capsicum</taxon>
    </lineage>
</organism>
<evidence type="ECO:0000256" key="5">
    <source>
        <dbReference type="ARBA" id="ARBA00022840"/>
    </source>
</evidence>
<dbReference type="Proteomes" id="UP000224567">
    <property type="component" value="Unassembled WGS sequence"/>
</dbReference>
<dbReference type="AlphaFoldDB" id="A0A2G2WH81"/>
<keyword evidence="5" id="KW-0067">ATP-binding</keyword>
<reference evidence="10" key="2">
    <citation type="journal article" date="2017" name="J. Anim. Genet.">
        <title>Multiple reference genome sequences of hot pepper reveal the massive evolution of plant disease resistance genes by retroduplication.</title>
        <authorList>
            <person name="Kim S."/>
            <person name="Park J."/>
            <person name="Yeom S.-I."/>
            <person name="Kim Y.-M."/>
            <person name="Seo E."/>
            <person name="Kim K.-T."/>
            <person name="Kim M.-S."/>
            <person name="Lee J.M."/>
            <person name="Cheong K."/>
            <person name="Shin H.-S."/>
            <person name="Kim S.-B."/>
            <person name="Han K."/>
            <person name="Lee J."/>
            <person name="Park M."/>
            <person name="Lee H.-A."/>
            <person name="Lee H.-Y."/>
            <person name="Lee Y."/>
            <person name="Oh S."/>
            <person name="Lee J.H."/>
            <person name="Choi E."/>
            <person name="Choi E."/>
            <person name="Lee S.E."/>
            <person name="Jeon J."/>
            <person name="Kim H."/>
            <person name="Choi G."/>
            <person name="Song H."/>
            <person name="Lee J."/>
            <person name="Lee S.-C."/>
            <person name="Kwon J.-K."/>
            <person name="Lee H.-Y."/>
            <person name="Koo N."/>
            <person name="Hong Y."/>
            <person name="Kim R.W."/>
            <person name="Kang W.-H."/>
            <person name="Huh J.H."/>
            <person name="Kang B.-C."/>
            <person name="Yang T.-J."/>
            <person name="Lee Y.-H."/>
            <person name="Bennetzen J.L."/>
            <person name="Choi D."/>
        </authorList>
    </citation>
    <scope>NUCLEOTIDE SEQUENCE [LARGE SCALE GENOMIC DNA]</scope>
    <source>
        <strain evidence="10">cv. PBC81</strain>
    </source>
</reference>
<evidence type="ECO:0000256" key="1">
    <source>
        <dbReference type="ARBA" id="ARBA00005594"/>
    </source>
</evidence>
<evidence type="ECO:0000313" key="10">
    <source>
        <dbReference type="Proteomes" id="UP000224567"/>
    </source>
</evidence>
<dbReference type="STRING" id="33114.A0A2G2WH81"/>
<evidence type="ECO:0000256" key="8">
    <source>
        <dbReference type="ARBA" id="ARBA00029936"/>
    </source>
</evidence>
<keyword evidence="7" id="KW-0030">Aminoacyl-tRNA synthetase</keyword>
<dbReference type="OrthoDB" id="629407at2759"/>
<keyword evidence="3" id="KW-0436">Ligase</keyword>
<keyword evidence="6" id="KW-0648">Protein biosynthesis</keyword>
<evidence type="ECO:0000313" key="9">
    <source>
        <dbReference type="EMBL" id="PHT44605.1"/>
    </source>
</evidence>
<dbReference type="GO" id="GO:0006438">
    <property type="term" value="P:valyl-tRNA aminoacylation"/>
    <property type="evidence" value="ECO:0007669"/>
    <property type="project" value="InterPro"/>
</dbReference>
<sequence>MVFGESGANALRFTLVLYTAQSDKRVAGYRQWCNKLWNAFRFSMCKLGDDYTPPTKIISCEMLFRFQWIPSALNNAIVRNVSSLESYDLLGATSEDDSVSNYVGEKAALAPPNNLDKEFG</sequence>
<name>A0A2G2WH81_CAPBA</name>
<dbReference type="GO" id="GO:0005524">
    <property type="term" value="F:ATP binding"/>
    <property type="evidence" value="ECO:0007669"/>
    <property type="project" value="UniProtKB-KW"/>
</dbReference>
<accession>A0A2G2WH81</accession>
<evidence type="ECO:0000256" key="6">
    <source>
        <dbReference type="ARBA" id="ARBA00022917"/>
    </source>
</evidence>
<dbReference type="InterPro" id="IPR009080">
    <property type="entry name" value="tRNAsynth_Ia_anticodon-bd"/>
</dbReference>